<organism evidence="2 3">
    <name type="scientific">Roseovarius bejariae</name>
    <dbReference type="NCBI Taxonomy" id="2576383"/>
    <lineage>
        <taxon>Bacteria</taxon>
        <taxon>Pseudomonadati</taxon>
        <taxon>Pseudomonadota</taxon>
        <taxon>Alphaproteobacteria</taxon>
        <taxon>Rhodobacterales</taxon>
        <taxon>Roseobacteraceae</taxon>
        <taxon>Roseovarius</taxon>
    </lineage>
</organism>
<protein>
    <recommendedName>
        <fullName evidence="4">DUF4274 domain-containing protein</fullName>
    </recommendedName>
</protein>
<dbReference type="RefSeq" id="WP_154148211.1">
    <property type="nucleotide sequence ID" value="NZ_SZWE01000001.1"/>
</dbReference>
<dbReference type="AlphaFoldDB" id="A0A844CGR6"/>
<evidence type="ECO:0000256" key="1">
    <source>
        <dbReference type="SAM" id="MobiDB-lite"/>
    </source>
</evidence>
<name>A0A844CGR6_9RHOB</name>
<feature type="region of interest" description="Disordered" evidence="1">
    <location>
        <begin position="1"/>
        <end position="21"/>
    </location>
</feature>
<accession>A0A844CGR6</accession>
<feature type="compositionally biased region" description="Basic and acidic residues" evidence="1">
    <location>
        <begin position="11"/>
        <end position="21"/>
    </location>
</feature>
<keyword evidence="3" id="KW-1185">Reference proteome</keyword>
<evidence type="ECO:0000313" key="3">
    <source>
        <dbReference type="Proteomes" id="UP000564704"/>
    </source>
</evidence>
<evidence type="ECO:0000313" key="2">
    <source>
        <dbReference type="EMBL" id="MRU13882.1"/>
    </source>
</evidence>
<feature type="compositionally biased region" description="Polar residues" evidence="1">
    <location>
        <begin position="1"/>
        <end position="10"/>
    </location>
</feature>
<gene>
    <name evidence="2" type="ORF">FDP25_00370</name>
</gene>
<sequence>MQAFDWSTGTETEHLDLARDAPPEDLPHLARSYDWSMYPETVLGWVMAQKGIDLGAALEVFFNGEPERFNYMRKHDVPEEYHGAARVLDNICLRVNSGFYLAYPHQDVAARKRVARWLEYQQCDREEGRRGRWILDETILSTLLEDTLRFDRSEEDERYFDEPSLMRDLFSPIMELELSRRIMRMLPIKPR</sequence>
<reference evidence="2 3" key="1">
    <citation type="submission" date="2019-05" db="EMBL/GenBank/DDBJ databases">
        <title>Roseovarius bejariae sp. nov., a moderately halophylic bacterium isolated from a saline soil in Rambla Salada (Murcia).</title>
        <authorList>
            <person name="Castro D.J."/>
            <person name="Gomez-Altuve A."/>
            <person name="Reina J.C."/>
            <person name="Rodriguez M."/>
            <person name="Sampedro I."/>
            <person name="Llamas I."/>
            <person name="Martinez-Checa F."/>
        </authorList>
    </citation>
    <scope>NUCLEOTIDE SEQUENCE [LARGE SCALE GENOMIC DNA]</scope>
    <source>
        <strain evidence="2 3">A21</strain>
    </source>
</reference>
<comment type="caution">
    <text evidence="2">The sequence shown here is derived from an EMBL/GenBank/DDBJ whole genome shotgun (WGS) entry which is preliminary data.</text>
</comment>
<dbReference type="Proteomes" id="UP000564704">
    <property type="component" value="Unassembled WGS sequence"/>
</dbReference>
<proteinExistence type="predicted"/>
<dbReference type="EMBL" id="SZWE01000001">
    <property type="protein sequence ID" value="MRU13882.1"/>
    <property type="molecule type" value="Genomic_DNA"/>
</dbReference>
<dbReference type="OrthoDB" id="7739838at2"/>
<evidence type="ECO:0008006" key="4">
    <source>
        <dbReference type="Google" id="ProtNLM"/>
    </source>
</evidence>